<evidence type="ECO:0000313" key="2">
    <source>
        <dbReference type="EMBL" id="EOQ95804.1"/>
    </source>
</evidence>
<keyword evidence="1" id="KW-1133">Transmembrane helix</keyword>
<sequence length="121" mass="12934">MIDAYFKGRNQARRYKRAQGMINVANAVMAIGIIILSYGAASHPSLLNTLSEAASTKLVAYGASIGLIGGVSGETIKKKGKLTLKDLLYTCGAEGDGSFQKWKGEITFDSKLCYAVPNEEP</sequence>
<dbReference type="AlphaFoldDB" id="R9A1G6"/>
<dbReference type="STRING" id="1218599.LEP1GSC195_1772"/>
<feature type="transmembrane region" description="Helical" evidence="1">
    <location>
        <begin position="58"/>
        <end position="76"/>
    </location>
</feature>
<name>R9A1G6_9LEPT</name>
<keyword evidence="1" id="KW-0472">Membrane</keyword>
<keyword evidence="1" id="KW-0812">Transmembrane</keyword>
<gene>
    <name evidence="2" type="ORF">LEP1GSC195_1772</name>
</gene>
<dbReference type="EMBL" id="AOGZ02000014">
    <property type="protein sequence ID" value="EOQ95804.1"/>
    <property type="molecule type" value="Genomic_DNA"/>
</dbReference>
<comment type="caution">
    <text evidence="2">The sequence shown here is derived from an EMBL/GenBank/DDBJ whole genome shotgun (WGS) entry which is preliminary data.</text>
</comment>
<accession>R9A1G6</accession>
<evidence type="ECO:0000313" key="3">
    <source>
        <dbReference type="Proteomes" id="UP000013984"/>
    </source>
</evidence>
<proteinExistence type="predicted"/>
<organism evidence="2 3">
    <name type="scientific">Leptospira wolbachii serovar Codice str. CDC</name>
    <dbReference type="NCBI Taxonomy" id="1218599"/>
    <lineage>
        <taxon>Bacteria</taxon>
        <taxon>Pseudomonadati</taxon>
        <taxon>Spirochaetota</taxon>
        <taxon>Spirochaetia</taxon>
        <taxon>Leptospirales</taxon>
        <taxon>Leptospiraceae</taxon>
        <taxon>Leptospira</taxon>
    </lineage>
</organism>
<reference evidence="2" key="1">
    <citation type="submission" date="2013-04" db="EMBL/GenBank/DDBJ databases">
        <authorList>
            <person name="Harkins D.M."/>
            <person name="Durkin A.S."/>
            <person name="Brinkac L.M."/>
            <person name="Haft D.H."/>
            <person name="Selengut J.D."/>
            <person name="Sanka R."/>
            <person name="DePew J."/>
            <person name="Purushe J."/>
            <person name="Galloway R.L."/>
            <person name="Vinetz J.M."/>
            <person name="Sutton G.G."/>
            <person name="Nierman W.C."/>
            <person name="Fouts D.E."/>
        </authorList>
    </citation>
    <scope>NUCLEOTIDE SEQUENCE [LARGE SCALE GENOMIC DNA]</scope>
    <source>
        <strain evidence="2">CDC</strain>
    </source>
</reference>
<keyword evidence="3" id="KW-1185">Reference proteome</keyword>
<protein>
    <submittedName>
        <fullName evidence="2">Uncharacterized protein</fullName>
    </submittedName>
</protein>
<feature type="transmembrane region" description="Helical" evidence="1">
    <location>
        <begin position="20"/>
        <end position="38"/>
    </location>
</feature>
<dbReference type="Proteomes" id="UP000013984">
    <property type="component" value="Unassembled WGS sequence"/>
</dbReference>
<evidence type="ECO:0000256" key="1">
    <source>
        <dbReference type="SAM" id="Phobius"/>
    </source>
</evidence>